<keyword evidence="5" id="KW-0411">Iron-sulfur</keyword>
<organism evidence="8 9">
    <name type="scientific">Magnetospirillum moscoviense</name>
    <dbReference type="NCBI Taxonomy" id="1437059"/>
    <lineage>
        <taxon>Bacteria</taxon>
        <taxon>Pseudomonadati</taxon>
        <taxon>Pseudomonadota</taxon>
        <taxon>Alphaproteobacteria</taxon>
        <taxon>Rhodospirillales</taxon>
        <taxon>Rhodospirillaceae</taxon>
        <taxon>Magnetospirillum</taxon>
    </lineage>
</organism>
<dbReference type="Gene3D" id="3.80.30.20">
    <property type="entry name" value="tm_1862 like domain"/>
    <property type="match status" value="1"/>
</dbReference>
<dbReference type="InterPro" id="IPR023404">
    <property type="entry name" value="rSAM_horseshoe"/>
</dbReference>
<dbReference type="PROSITE" id="PS51332">
    <property type="entry name" value="B12_BINDING"/>
    <property type="match status" value="1"/>
</dbReference>
<protein>
    <submittedName>
        <fullName evidence="8">Uncharacterized protein</fullName>
    </submittedName>
</protein>
<dbReference type="PANTHER" id="PTHR43409:SF16">
    <property type="entry name" value="SLR0320 PROTEIN"/>
    <property type="match status" value="1"/>
</dbReference>
<comment type="caution">
    <text evidence="8">The sequence shown here is derived from an EMBL/GenBank/DDBJ whole genome shotgun (WGS) entry which is preliminary data.</text>
</comment>
<dbReference type="GO" id="GO:0046872">
    <property type="term" value="F:metal ion binding"/>
    <property type="evidence" value="ECO:0007669"/>
    <property type="project" value="UniProtKB-KW"/>
</dbReference>
<reference evidence="8 9" key="1">
    <citation type="submission" date="2016-04" db="EMBL/GenBank/DDBJ databases">
        <title>Draft genome sequence of freshwater magnetotactic bacteria Magnetospirillum marisnigri SP-1 and Magnetospirillum moscoviense BB-1.</title>
        <authorList>
            <person name="Koziaeva V."/>
            <person name="Dziuba M.V."/>
            <person name="Ivanov T.M."/>
            <person name="Kuznetsov B."/>
            <person name="Grouzdev D.S."/>
        </authorList>
    </citation>
    <scope>NUCLEOTIDE SEQUENCE [LARGE SCALE GENOMIC DNA]</scope>
    <source>
        <strain evidence="8 9">BB-1</strain>
    </source>
</reference>
<dbReference type="InterPro" id="IPR034466">
    <property type="entry name" value="Methyltransferase_Class_B"/>
</dbReference>
<sequence>MKIAFIDLTHTGRYVHAINFSLGIGYVAAHAIRELGDVEAALFKYPNDLAAYLHHTTPDIMAFSNYMWNETLHRAFCQRVKAAHPQVVTIFGGPSFSSSAAEQRAFLAERPDIDFYIEGEGELAFTALCRRLREVDFDAEALKRAPGQLPNARYLIDGELVACSMAPRILDLDSTLPSPYLTGLLDPFFDGKLTPMVQTSRGCPYSCTYCHDGVAYMNKTRRFSQSRIEQELDYVFTRTNVPSITLADLNWGIFPEDVETARWMAAKKASHGWPRNIGSATAKNQKTRMLEMAQVLGDSLAVGASVQSTDPEVLGAIKRANISIDSIVETAREVRRTGSRTFSEVILCLPGDTREKHLASIRDMMDAGIQDIQTFQFILLPGTEAADQASQEKYRYVTRHRVLPGCIGRYDILGDQVFVAETHQVCVANATMSHDDYLECRDYHLTIAIFNNGGLFDEVLGLAESIGIKRSAIMRRIHRQASAVTSPLADLYRQYREDEARNFHPDRQTIQAFLATPEAADGYMSGHYGNNQIFWCKTAAVFDKFDELAAICFDAIREMAADHDGLVAQFIADLWNVVMARKSNLLDVDRVYEFEVTFDFQKAAARNYLCHPKDTRLDRPRTCTIRHSEENRRIITSYYNQYGRSADGLSYFLHRDRMHALFRQIADIA</sequence>
<evidence type="ECO:0000313" key="9">
    <source>
        <dbReference type="Proteomes" id="UP000078543"/>
    </source>
</evidence>
<gene>
    <name evidence="8" type="ORF">A6A05_04490</name>
</gene>
<dbReference type="GO" id="GO:0005829">
    <property type="term" value="C:cytosol"/>
    <property type="evidence" value="ECO:0007669"/>
    <property type="project" value="TreeGrafter"/>
</dbReference>
<dbReference type="Proteomes" id="UP000078543">
    <property type="component" value="Unassembled WGS sequence"/>
</dbReference>
<evidence type="ECO:0000256" key="2">
    <source>
        <dbReference type="ARBA" id="ARBA00022691"/>
    </source>
</evidence>
<dbReference type="InterPro" id="IPR006158">
    <property type="entry name" value="Cobalamin-bd"/>
</dbReference>
<dbReference type="PROSITE" id="PS51918">
    <property type="entry name" value="RADICAL_SAM"/>
    <property type="match status" value="1"/>
</dbReference>
<dbReference type="InterPro" id="IPR007197">
    <property type="entry name" value="rSAM"/>
</dbReference>
<dbReference type="SFLD" id="SFLDS00029">
    <property type="entry name" value="Radical_SAM"/>
    <property type="match status" value="1"/>
</dbReference>
<dbReference type="GO" id="GO:0003824">
    <property type="term" value="F:catalytic activity"/>
    <property type="evidence" value="ECO:0007669"/>
    <property type="project" value="InterPro"/>
</dbReference>
<dbReference type="PANTHER" id="PTHR43409">
    <property type="entry name" value="ANAEROBIC MAGNESIUM-PROTOPORPHYRIN IX MONOMETHYL ESTER CYCLASE-RELATED"/>
    <property type="match status" value="1"/>
</dbReference>
<dbReference type="GO" id="GO:0031419">
    <property type="term" value="F:cobalamin binding"/>
    <property type="evidence" value="ECO:0007669"/>
    <property type="project" value="InterPro"/>
</dbReference>
<dbReference type="SMART" id="SM00729">
    <property type="entry name" value="Elp3"/>
    <property type="match status" value="1"/>
</dbReference>
<evidence type="ECO:0000259" key="6">
    <source>
        <dbReference type="PROSITE" id="PS51332"/>
    </source>
</evidence>
<dbReference type="CDD" id="cd01335">
    <property type="entry name" value="Radical_SAM"/>
    <property type="match status" value="1"/>
</dbReference>
<dbReference type="SFLD" id="SFLDG01082">
    <property type="entry name" value="B12-binding_domain_containing"/>
    <property type="match status" value="1"/>
</dbReference>
<dbReference type="GO" id="GO:0051539">
    <property type="term" value="F:4 iron, 4 sulfur cluster binding"/>
    <property type="evidence" value="ECO:0007669"/>
    <property type="project" value="UniProtKB-KW"/>
</dbReference>
<name>A0A178MA30_9PROT</name>
<evidence type="ECO:0000313" key="8">
    <source>
        <dbReference type="EMBL" id="OAN45383.1"/>
    </source>
</evidence>
<evidence type="ECO:0000256" key="3">
    <source>
        <dbReference type="ARBA" id="ARBA00022723"/>
    </source>
</evidence>
<accession>A0A178MA30</accession>
<dbReference type="Gene3D" id="3.40.50.280">
    <property type="entry name" value="Cobalamin-binding domain"/>
    <property type="match status" value="1"/>
</dbReference>
<feature type="domain" description="Radical SAM core" evidence="7">
    <location>
        <begin position="189"/>
        <end position="413"/>
    </location>
</feature>
<dbReference type="Pfam" id="PF04055">
    <property type="entry name" value="Radical_SAM"/>
    <property type="match status" value="1"/>
</dbReference>
<keyword evidence="4" id="KW-0408">Iron</keyword>
<evidence type="ECO:0000256" key="4">
    <source>
        <dbReference type="ARBA" id="ARBA00023004"/>
    </source>
</evidence>
<keyword evidence="3" id="KW-0479">Metal-binding</keyword>
<evidence type="ECO:0000256" key="5">
    <source>
        <dbReference type="ARBA" id="ARBA00023014"/>
    </source>
</evidence>
<dbReference type="Pfam" id="PF02310">
    <property type="entry name" value="B12-binding"/>
    <property type="match status" value="1"/>
</dbReference>
<dbReference type="InterPro" id="IPR051198">
    <property type="entry name" value="BchE-like"/>
</dbReference>
<dbReference type="SFLD" id="SFLDG01123">
    <property type="entry name" value="methyltransferase_(Class_B)"/>
    <property type="match status" value="1"/>
</dbReference>
<dbReference type="InterPro" id="IPR006638">
    <property type="entry name" value="Elp3/MiaA/NifB-like_rSAM"/>
</dbReference>
<keyword evidence="9" id="KW-1185">Reference proteome</keyword>
<dbReference type="RefSeq" id="WP_068504181.1">
    <property type="nucleotide sequence ID" value="NZ_LWQU01000185.1"/>
</dbReference>
<feature type="domain" description="B12-binding" evidence="6">
    <location>
        <begin position="3"/>
        <end position="139"/>
    </location>
</feature>
<dbReference type="STRING" id="1437059.A6A05_04490"/>
<dbReference type="SUPFAM" id="SSF102114">
    <property type="entry name" value="Radical SAM enzymes"/>
    <property type="match status" value="1"/>
</dbReference>
<comment type="cofactor">
    <cofactor evidence="1">
        <name>[4Fe-4S] cluster</name>
        <dbReference type="ChEBI" id="CHEBI:49883"/>
    </cofactor>
</comment>
<evidence type="ECO:0000256" key="1">
    <source>
        <dbReference type="ARBA" id="ARBA00001966"/>
    </source>
</evidence>
<dbReference type="InterPro" id="IPR058240">
    <property type="entry name" value="rSAM_sf"/>
</dbReference>
<dbReference type="OrthoDB" id="9801424at2"/>
<evidence type="ECO:0000259" key="7">
    <source>
        <dbReference type="PROSITE" id="PS51918"/>
    </source>
</evidence>
<keyword evidence="2" id="KW-0949">S-adenosyl-L-methionine</keyword>
<dbReference type="AlphaFoldDB" id="A0A178MA30"/>
<dbReference type="EMBL" id="LWQU01000185">
    <property type="protein sequence ID" value="OAN45383.1"/>
    <property type="molecule type" value="Genomic_DNA"/>
</dbReference>
<proteinExistence type="predicted"/>